<comment type="caution">
    <text evidence="2">The sequence shown here is derived from an EMBL/GenBank/DDBJ whole genome shotgun (WGS) entry which is preliminary data.</text>
</comment>
<organism evidence="2 3">
    <name type="scientific">Streptococcus mitis</name>
    <dbReference type="NCBI Taxonomy" id="28037"/>
    <lineage>
        <taxon>Bacteria</taxon>
        <taxon>Bacillati</taxon>
        <taxon>Bacillota</taxon>
        <taxon>Bacilli</taxon>
        <taxon>Lactobacillales</taxon>
        <taxon>Streptococcaceae</taxon>
        <taxon>Streptococcus</taxon>
        <taxon>Streptococcus mitis group</taxon>
    </lineage>
</organism>
<protein>
    <submittedName>
        <fullName evidence="2">Glycosyl transferases group 1 family protein</fullName>
    </submittedName>
</protein>
<evidence type="ECO:0000313" key="2">
    <source>
        <dbReference type="EMBL" id="KEQ45825.1"/>
    </source>
</evidence>
<feature type="domain" description="Glycosyl transferase family 1" evidence="1">
    <location>
        <begin position="3"/>
        <end position="73"/>
    </location>
</feature>
<dbReference type="SUPFAM" id="SSF53756">
    <property type="entry name" value="UDP-Glycosyltransferase/glycogen phosphorylase"/>
    <property type="match status" value="1"/>
</dbReference>
<accession>A0A081QSA2</accession>
<name>A0A081QSA2_STRMT</name>
<keyword evidence="2" id="KW-0808">Transferase</keyword>
<evidence type="ECO:0000313" key="3">
    <source>
        <dbReference type="Proteomes" id="UP000028022"/>
    </source>
</evidence>
<reference evidence="2 3" key="1">
    <citation type="submission" date="2014-05" db="EMBL/GenBank/DDBJ databases">
        <authorList>
            <person name="Daugherty S.C."/>
            <person name="Tallon L.J."/>
            <person name="Sadzewicz L."/>
            <person name="Kilian M."/>
            <person name="Tettelin H."/>
        </authorList>
    </citation>
    <scope>NUCLEOTIDE SEQUENCE [LARGE SCALE GENOMIC DNA]</scope>
    <source>
        <strain evidence="2 3">SK608</strain>
    </source>
</reference>
<dbReference type="InterPro" id="IPR001296">
    <property type="entry name" value="Glyco_trans_1"/>
</dbReference>
<dbReference type="GO" id="GO:0016757">
    <property type="term" value="F:glycosyltransferase activity"/>
    <property type="evidence" value="ECO:0007669"/>
    <property type="project" value="InterPro"/>
</dbReference>
<dbReference type="AlphaFoldDB" id="A0A081QSA2"/>
<sequence>MKKWLSSLDLFVLPSIFEGLPLSAVEAQANGLPILVSDAVTKELKILDSIRYLSLNDSIDVWAKNILELVEIPRSSELEIKEMFKLKGFEIETQALTLQNILLGEPNEKISDC</sequence>
<dbReference type="EMBL" id="JPFZ01000011">
    <property type="protein sequence ID" value="KEQ45825.1"/>
    <property type="molecule type" value="Genomic_DNA"/>
</dbReference>
<dbReference type="Proteomes" id="UP000028022">
    <property type="component" value="Unassembled WGS sequence"/>
</dbReference>
<gene>
    <name evidence="2" type="ORF">SK608_1682</name>
</gene>
<evidence type="ECO:0000259" key="1">
    <source>
        <dbReference type="Pfam" id="PF00534"/>
    </source>
</evidence>
<dbReference type="Pfam" id="PF00534">
    <property type="entry name" value="Glycos_transf_1"/>
    <property type="match status" value="1"/>
</dbReference>
<dbReference type="Gene3D" id="3.40.50.2000">
    <property type="entry name" value="Glycogen Phosphorylase B"/>
    <property type="match status" value="1"/>
</dbReference>
<proteinExistence type="predicted"/>